<evidence type="ECO:0000313" key="2">
    <source>
        <dbReference type="EMBL" id="EAT37845.1"/>
    </source>
</evidence>
<sequence length="158" mass="18253">MINNFRLFYKTARLLALVRSYLGAPGRAPPYYRHEKHSRSMHFLWFQQLCMDRGNTNQAIPGVQRESALVVQVGRLQGGCPANRRVHRLAGKLPASVRLGVRQPFRSGRRVQQTARRWHRKRRGNDLQQHVHPGSAGIGLNETRNGQQIRRQKESSFH</sequence>
<dbReference type="PaxDb" id="7159-AAEL010212-PA"/>
<protein>
    <submittedName>
        <fullName evidence="2">AAEL010212-PA</fullName>
    </submittedName>
</protein>
<reference evidence="2" key="3">
    <citation type="submission" date="2012-09" db="EMBL/GenBank/DDBJ databases">
        <authorList>
            <consortium name="VectorBase"/>
        </authorList>
    </citation>
    <scope>NUCLEOTIDE SEQUENCE</scope>
    <source>
        <strain evidence="2">Liverpool</strain>
    </source>
</reference>
<dbReference type="AlphaFoldDB" id="Q16TK5"/>
<proteinExistence type="predicted"/>
<evidence type="ECO:0000313" key="3">
    <source>
        <dbReference type="Proteomes" id="UP000682892"/>
    </source>
</evidence>
<dbReference type="Proteomes" id="UP000682892">
    <property type="component" value="Unassembled WGS sequence"/>
</dbReference>
<reference evidence="2" key="2">
    <citation type="journal article" date="2007" name="Science">
        <title>Genome sequence of Aedes aegypti, a major arbovirus vector.</title>
        <authorList>
            <person name="Nene V."/>
            <person name="Wortman J.R."/>
            <person name="Lawson D."/>
            <person name="Haas B."/>
            <person name="Kodira C."/>
            <person name="Tu Z.J."/>
            <person name="Loftus B."/>
            <person name="Xi Z."/>
            <person name="Megy K."/>
            <person name="Grabherr M."/>
            <person name="Ren Q."/>
            <person name="Zdobnov E.M."/>
            <person name="Lobo N.F."/>
            <person name="Campbell K.S."/>
            <person name="Brown S.E."/>
            <person name="Bonaldo M.F."/>
            <person name="Zhu J."/>
            <person name="Sinkins S.P."/>
            <person name="Hogenkamp D.G."/>
            <person name="Amedeo P."/>
            <person name="Arensburger P."/>
            <person name="Atkinson P.W."/>
            <person name="Bidwell S."/>
            <person name="Biedler J."/>
            <person name="Birney E."/>
            <person name="Bruggner R.V."/>
            <person name="Costas J."/>
            <person name="Coy M.R."/>
            <person name="Crabtree J."/>
            <person name="Crawford M."/>
            <person name="Debruyn B."/>
            <person name="Decaprio D."/>
            <person name="Eiglmeier K."/>
            <person name="Eisenstadt E."/>
            <person name="El-Dorry H."/>
            <person name="Gelbart W.M."/>
            <person name="Gomes S.L."/>
            <person name="Hammond M."/>
            <person name="Hannick L.I."/>
            <person name="Hogan J.R."/>
            <person name="Holmes M.H."/>
            <person name="Jaffe D."/>
            <person name="Johnston J.S."/>
            <person name="Kennedy R.C."/>
            <person name="Koo H."/>
            <person name="Kravitz S."/>
            <person name="Kriventseva E.V."/>
            <person name="Kulp D."/>
            <person name="Labutti K."/>
            <person name="Lee E."/>
            <person name="Li S."/>
            <person name="Lovin D.D."/>
            <person name="Mao C."/>
            <person name="Mauceli E."/>
            <person name="Menck C.F."/>
            <person name="Miller J.R."/>
            <person name="Montgomery P."/>
            <person name="Mori A."/>
            <person name="Nascimento A.L."/>
            <person name="Naveira H.F."/>
            <person name="Nusbaum C."/>
            <person name="O'leary S."/>
            <person name="Orvis J."/>
            <person name="Pertea M."/>
            <person name="Quesneville H."/>
            <person name="Reidenbach K.R."/>
            <person name="Rogers Y.H."/>
            <person name="Roth C.W."/>
            <person name="Schneider J.R."/>
            <person name="Schatz M."/>
            <person name="Shumway M."/>
            <person name="Stanke M."/>
            <person name="Stinson E.O."/>
            <person name="Tubio J.M."/>
            <person name="Vanzee J.P."/>
            <person name="Verjovski-Almeida S."/>
            <person name="Werner D."/>
            <person name="White O."/>
            <person name="Wyder S."/>
            <person name="Zeng Q."/>
            <person name="Zhao Q."/>
            <person name="Zhao Y."/>
            <person name="Hill C.A."/>
            <person name="Raikhel A.S."/>
            <person name="Soares M.B."/>
            <person name="Knudson D.L."/>
            <person name="Lee N.H."/>
            <person name="Galagan J."/>
            <person name="Salzberg S.L."/>
            <person name="Paulsen I.T."/>
            <person name="Dimopoulos G."/>
            <person name="Collins F.H."/>
            <person name="Birren B."/>
            <person name="Fraser-Liggett C.M."/>
            <person name="Severson D.W."/>
        </authorList>
    </citation>
    <scope>NUCLEOTIDE SEQUENCE [LARGE SCALE GENOMIC DNA]</scope>
    <source>
        <strain evidence="2">Liverpool</strain>
    </source>
</reference>
<name>Q16TK5_AEDAE</name>
<dbReference type="EMBL" id="CH477646">
    <property type="protein sequence ID" value="EAT37845.1"/>
    <property type="molecule type" value="Genomic_DNA"/>
</dbReference>
<dbReference type="HOGENOM" id="CLU_1670791_0_0_1"/>
<gene>
    <name evidence="2" type="ORF">AaeL_AAEL010212</name>
</gene>
<accession>Q16TK5</accession>
<reference evidence="2" key="1">
    <citation type="submission" date="2005-10" db="EMBL/GenBank/DDBJ databases">
        <authorList>
            <person name="Loftus B.J."/>
            <person name="Nene V.M."/>
            <person name="Hannick L.I."/>
            <person name="Bidwell S."/>
            <person name="Haas B."/>
            <person name="Amedeo P."/>
            <person name="Orvis J."/>
            <person name="Wortman J.R."/>
            <person name="White O.R."/>
            <person name="Salzberg S."/>
            <person name="Shumway M."/>
            <person name="Koo H."/>
            <person name="Zhao Y."/>
            <person name="Holmes M."/>
            <person name="Miller J."/>
            <person name="Schatz M."/>
            <person name="Pop M."/>
            <person name="Pai G."/>
            <person name="Utterback T."/>
            <person name="Rogers Y.-H."/>
            <person name="Kravitz S."/>
            <person name="Fraser C.M."/>
        </authorList>
    </citation>
    <scope>NUCLEOTIDE SEQUENCE</scope>
    <source>
        <strain evidence="2">Liverpool</strain>
    </source>
</reference>
<organism evidence="2 3">
    <name type="scientific">Aedes aegypti</name>
    <name type="common">Yellowfever mosquito</name>
    <name type="synonym">Culex aegypti</name>
    <dbReference type="NCBI Taxonomy" id="7159"/>
    <lineage>
        <taxon>Eukaryota</taxon>
        <taxon>Metazoa</taxon>
        <taxon>Ecdysozoa</taxon>
        <taxon>Arthropoda</taxon>
        <taxon>Hexapoda</taxon>
        <taxon>Insecta</taxon>
        <taxon>Pterygota</taxon>
        <taxon>Neoptera</taxon>
        <taxon>Endopterygota</taxon>
        <taxon>Diptera</taxon>
        <taxon>Nematocera</taxon>
        <taxon>Culicoidea</taxon>
        <taxon>Culicidae</taxon>
        <taxon>Culicinae</taxon>
        <taxon>Aedini</taxon>
        <taxon>Aedes</taxon>
        <taxon>Stegomyia</taxon>
    </lineage>
</organism>
<evidence type="ECO:0000256" key="1">
    <source>
        <dbReference type="SAM" id="MobiDB-lite"/>
    </source>
</evidence>
<feature type="region of interest" description="Disordered" evidence="1">
    <location>
        <begin position="111"/>
        <end position="158"/>
    </location>
</feature>